<organism evidence="9 10">
    <name type="scientific">Acetobacter farinalis</name>
    <dbReference type="NCBI Taxonomy" id="1260984"/>
    <lineage>
        <taxon>Bacteria</taxon>
        <taxon>Pseudomonadati</taxon>
        <taxon>Pseudomonadota</taxon>
        <taxon>Alphaproteobacteria</taxon>
        <taxon>Acetobacterales</taxon>
        <taxon>Acetobacteraceae</taxon>
        <taxon>Acetobacter</taxon>
    </lineage>
</organism>
<evidence type="ECO:0000256" key="2">
    <source>
        <dbReference type="ARBA" id="ARBA00008725"/>
    </source>
</evidence>
<gene>
    <name evidence="9" type="primary">pstS</name>
    <name evidence="9" type="ORF">OQ252_02180</name>
</gene>
<evidence type="ECO:0000259" key="8">
    <source>
        <dbReference type="Pfam" id="PF12849"/>
    </source>
</evidence>
<keyword evidence="5 7" id="KW-0813">Transport</keyword>
<feature type="domain" description="PBP" evidence="8">
    <location>
        <begin position="32"/>
        <end position="310"/>
    </location>
</feature>
<dbReference type="InterPro" id="IPR024370">
    <property type="entry name" value="PBP_domain"/>
</dbReference>
<evidence type="ECO:0000256" key="1">
    <source>
        <dbReference type="ARBA" id="ARBA00002841"/>
    </source>
</evidence>
<keyword evidence="10" id="KW-1185">Reference proteome</keyword>
<comment type="similarity">
    <text evidence="2 7">Belongs to the PstS family.</text>
</comment>
<dbReference type="PIRSF" id="PIRSF002756">
    <property type="entry name" value="PstS"/>
    <property type="match status" value="1"/>
</dbReference>
<keyword evidence="6 7" id="KW-0592">Phosphate transport</keyword>
<reference evidence="9 10" key="1">
    <citation type="submission" date="2022-11" db="EMBL/GenBank/DDBJ databases">
        <title>Genome sequencing of Acetobacter type strain.</title>
        <authorList>
            <person name="Heo J."/>
            <person name="Lee D."/>
            <person name="Han B.-H."/>
            <person name="Hong S.-B."/>
            <person name="Kwon S.-W."/>
        </authorList>
    </citation>
    <scope>NUCLEOTIDE SEQUENCE [LARGE SCALE GENOMIC DNA]</scope>
    <source>
        <strain evidence="9 10">KACC 21251</strain>
    </source>
</reference>
<dbReference type="Proteomes" id="UP001526446">
    <property type="component" value="Unassembled WGS sequence"/>
</dbReference>
<evidence type="ECO:0000256" key="3">
    <source>
        <dbReference type="ARBA" id="ARBA00011529"/>
    </source>
</evidence>
<dbReference type="PANTHER" id="PTHR42996">
    <property type="entry name" value="PHOSPHATE-BINDING PROTEIN PSTS"/>
    <property type="match status" value="1"/>
</dbReference>
<comment type="subunit">
    <text evidence="3 7">The complex is composed of two ATP-binding proteins (PstB), two transmembrane proteins (PstC and PstA) and a solute-binding protein (PstS).</text>
</comment>
<protein>
    <recommendedName>
        <fullName evidence="4 7">Phosphate-binding protein PstS</fullName>
    </recommendedName>
</protein>
<dbReference type="EMBL" id="JAPIUX010000001">
    <property type="protein sequence ID" value="MCX2560215.1"/>
    <property type="molecule type" value="Genomic_DNA"/>
</dbReference>
<sequence>MRDQTYLLKQGARLALLVAPLLLLAPRTGWAEDITGTGSSFAAPLYQAWSAASSASTGVTVNYQTIGSSAGQNMALAGTVDFGASDAPMGPEKLEAAHLMQFPTAIGGIVVIVNVPGVPDGALRLTGPVLAALYDGSISVWNDPRVVALNPGLTLPDLAVAPLHRADGSGTTFVFTDYLGRVSPLWSTNVGRGASVDWPVGSGTRGNDGIASYVANTEGSIGYVEYAYAERNHLPMVQLQNKAGDFVAPSAESFGKAAESAVWDEKTLTAVLSDTKGEGAWPIVTTTYVLVPQHSAGTPHGQAVRVFFRWGLTNGRPSSSKLDYVAIPERVRNMALGRLDQLEHATPVPETSH</sequence>
<dbReference type="InterPro" id="IPR005673">
    <property type="entry name" value="ABC_phos-bd_PstS"/>
</dbReference>
<evidence type="ECO:0000313" key="9">
    <source>
        <dbReference type="EMBL" id="MCX2560215.1"/>
    </source>
</evidence>
<evidence type="ECO:0000256" key="6">
    <source>
        <dbReference type="ARBA" id="ARBA00022592"/>
    </source>
</evidence>
<dbReference type="RefSeq" id="WP_166119029.1">
    <property type="nucleotide sequence ID" value="NZ_JAPIUX010000001.1"/>
</dbReference>
<comment type="function">
    <text evidence="1 7">Part of the ABC transporter complex PstSACB involved in phosphate import.</text>
</comment>
<dbReference type="CDD" id="cd13565">
    <property type="entry name" value="PBP2_PstS"/>
    <property type="match status" value="1"/>
</dbReference>
<accession>A0ABT3Q4J8</accession>
<evidence type="ECO:0000256" key="4">
    <source>
        <dbReference type="ARBA" id="ARBA00021889"/>
    </source>
</evidence>
<dbReference type="PANTHER" id="PTHR42996:SF1">
    <property type="entry name" value="PHOSPHATE-BINDING PROTEIN PSTS"/>
    <property type="match status" value="1"/>
</dbReference>
<proteinExistence type="inferred from homology"/>
<dbReference type="Pfam" id="PF12849">
    <property type="entry name" value="PBP_like_2"/>
    <property type="match status" value="1"/>
</dbReference>
<dbReference type="SUPFAM" id="SSF53850">
    <property type="entry name" value="Periplasmic binding protein-like II"/>
    <property type="match status" value="1"/>
</dbReference>
<dbReference type="NCBIfam" id="TIGR00975">
    <property type="entry name" value="3a0107s03"/>
    <property type="match status" value="1"/>
</dbReference>
<evidence type="ECO:0000313" key="10">
    <source>
        <dbReference type="Proteomes" id="UP001526446"/>
    </source>
</evidence>
<dbReference type="InterPro" id="IPR050962">
    <property type="entry name" value="Phosphate-bind_PstS"/>
</dbReference>
<name>A0ABT3Q4J8_9PROT</name>
<dbReference type="Gene3D" id="3.40.190.10">
    <property type="entry name" value="Periplasmic binding protein-like II"/>
    <property type="match status" value="2"/>
</dbReference>
<comment type="caution">
    <text evidence="9">The sequence shown here is derived from an EMBL/GenBank/DDBJ whole genome shotgun (WGS) entry which is preliminary data.</text>
</comment>
<evidence type="ECO:0000256" key="7">
    <source>
        <dbReference type="PIRNR" id="PIRNR002756"/>
    </source>
</evidence>
<evidence type="ECO:0000256" key="5">
    <source>
        <dbReference type="ARBA" id="ARBA00022448"/>
    </source>
</evidence>